<dbReference type="InterPro" id="IPR003593">
    <property type="entry name" value="AAA+_ATPase"/>
</dbReference>
<dbReference type="InterPro" id="IPR027417">
    <property type="entry name" value="P-loop_NTPase"/>
</dbReference>
<feature type="domain" description="ABC transporter" evidence="7">
    <location>
        <begin position="11"/>
        <end position="247"/>
    </location>
</feature>
<keyword evidence="8" id="KW-0378">Hydrolase</keyword>
<dbReference type="CDD" id="cd03214">
    <property type="entry name" value="ABC_Iron-Siderophores_B12_Hemin"/>
    <property type="match status" value="1"/>
</dbReference>
<dbReference type="EC" id="3.6.3.34" evidence="8"/>
<dbReference type="GO" id="GO:0005524">
    <property type="term" value="F:ATP binding"/>
    <property type="evidence" value="ECO:0007669"/>
    <property type="project" value="UniProtKB-KW"/>
</dbReference>
<dbReference type="AlphaFoldDB" id="A0A378WHT7"/>
<dbReference type="InterPro" id="IPR017871">
    <property type="entry name" value="ABC_transporter-like_CS"/>
</dbReference>
<dbReference type="SUPFAM" id="SSF52540">
    <property type="entry name" value="P-loop containing nucleoside triphosphate hydrolases"/>
    <property type="match status" value="1"/>
</dbReference>
<keyword evidence="3" id="KW-0547">Nucleotide-binding</keyword>
<evidence type="ECO:0000256" key="6">
    <source>
        <dbReference type="ARBA" id="ARBA00037066"/>
    </source>
</evidence>
<comment type="function">
    <text evidence="6">Part of the ABC transporter complex HmuTUV involved in hemin import. Responsible for energy coupling to the transport system.</text>
</comment>
<dbReference type="GO" id="GO:0016887">
    <property type="term" value="F:ATP hydrolysis activity"/>
    <property type="evidence" value="ECO:0007669"/>
    <property type="project" value="InterPro"/>
</dbReference>
<dbReference type="Gene3D" id="3.40.50.300">
    <property type="entry name" value="P-loop containing nucleotide triphosphate hydrolases"/>
    <property type="match status" value="1"/>
</dbReference>
<evidence type="ECO:0000256" key="5">
    <source>
        <dbReference type="ARBA" id="ARBA00022967"/>
    </source>
</evidence>
<dbReference type="PROSITE" id="PS50893">
    <property type="entry name" value="ABC_TRANSPORTER_2"/>
    <property type="match status" value="1"/>
</dbReference>
<evidence type="ECO:0000256" key="3">
    <source>
        <dbReference type="ARBA" id="ARBA00022741"/>
    </source>
</evidence>
<proteinExistence type="predicted"/>
<gene>
    <name evidence="8" type="primary">fhuC</name>
    <name evidence="8" type="ORF">NCTC12229_00536</name>
</gene>
<keyword evidence="2" id="KW-1003">Cell membrane</keyword>
<dbReference type="InterPro" id="IPR003439">
    <property type="entry name" value="ABC_transporter-like_ATP-bd"/>
</dbReference>
<protein>
    <submittedName>
        <fullName evidence="8">ABC transporter ATP-binding protein</fullName>
        <ecNumber evidence="8">3.6.3.34</ecNumber>
    </submittedName>
</protein>
<evidence type="ECO:0000256" key="1">
    <source>
        <dbReference type="ARBA" id="ARBA00022448"/>
    </source>
</evidence>
<dbReference type="Proteomes" id="UP000254055">
    <property type="component" value="Unassembled WGS sequence"/>
</dbReference>
<keyword evidence="2" id="KW-0472">Membrane</keyword>
<evidence type="ECO:0000313" key="9">
    <source>
        <dbReference type="Proteomes" id="UP000254055"/>
    </source>
</evidence>
<evidence type="ECO:0000256" key="4">
    <source>
        <dbReference type="ARBA" id="ARBA00022840"/>
    </source>
</evidence>
<sequence>MPAPQTFILKFKMMNYSFTINRLKVETKNRVLLEIDELKLPHGCHTAIIGPNGAGKSTLLKALIRRTGQGSVKLFEQAVPPQLKQGKVAWVAQHGQYQMPLTVREYIELGRGSDSAWPFQTASKPSEQAEALLAHFDLQELAEKRIQTLSGGEQQRANIIRALLQNAPVLLLDEPCNHLDIRHQHSLMNHINRNRQNFSAIMVLHDLNLAAQYAQHIVLMNHGRIVAAGTPEQVMQPSLLAEVYQWPIERVCDEKGVYFRV</sequence>
<keyword evidence="5" id="KW-1278">Translocase</keyword>
<organism evidence="8 9">
    <name type="scientific">Neisseria zoodegmatis</name>
    <dbReference type="NCBI Taxonomy" id="326523"/>
    <lineage>
        <taxon>Bacteria</taxon>
        <taxon>Pseudomonadati</taxon>
        <taxon>Pseudomonadota</taxon>
        <taxon>Betaproteobacteria</taxon>
        <taxon>Neisseriales</taxon>
        <taxon>Neisseriaceae</taxon>
        <taxon>Neisseria</taxon>
    </lineage>
</organism>
<dbReference type="PANTHER" id="PTHR42794:SF1">
    <property type="entry name" value="HEMIN IMPORT ATP-BINDING PROTEIN HMUV"/>
    <property type="match status" value="1"/>
</dbReference>
<evidence type="ECO:0000256" key="2">
    <source>
        <dbReference type="ARBA" id="ARBA00022475"/>
    </source>
</evidence>
<keyword evidence="4 8" id="KW-0067">ATP-binding</keyword>
<keyword evidence="1" id="KW-0813">Transport</keyword>
<accession>A0A378WHT7</accession>
<evidence type="ECO:0000313" key="8">
    <source>
        <dbReference type="EMBL" id="SUA36124.1"/>
    </source>
</evidence>
<evidence type="ECO:0000259" key="7">
    <source>
        <dbReference type="PROSITE" id="PS50893"/>
    </source>
</evidence>
<dbReference type="PANTHER" id="PTHR42794">
    <property type="entry name" value="HEMIN IMPORT ATP-BINDING PROTEIN HMUV"/>
    <property type="match status" value="1"/>
</dbReference>
<dbReference type="PROSITE" id="PS00211">
    <property type="entry name" value="ABC_TRANSPORTER_1"/>
    <property type="match status" value="1"/>
</dbReference>
<dbReference type="Pfam" id="PF00005">
    <property type="entry name" value="ABC_tran"/>
    <property type="match status" value="1"/>
</dbReference>
<dbReference type="EMBL" id="UGRS01000001">
    <property type="protein sequence ID" value="SUA36124.1"/>
    <property type="molecule type" value="Genomic_DNA"/>
</dbReference>
<reference evidence="8 9" key="1">
    <citation type="submission" date="2018-06" db="EMBL/GenBank/DDBJ databases">
        <authorList>
            <consortium name="Pathogen Informatics"/>
            <person name="Doyle S."/>
        </authorList>
    </citation>
    <scope>NUCLEOTIDE SEQUENCE [LARGE SCALE GENOMIC DNA]</scope>
    <source>
        <strain evidence="8 9">NCTC12229</strain>
    </source>
</reference>
<dbReference type="SMART" id="SM00382">
    <property type="entry name" value="AAA"/>
    <property type="match status" value="1"/>
</dbReference>
<name>A0A378WHT7_9NEIS</name>